<proteinExistence type="predicted"/>
<dbReference type="AlphaFoldDB" id="A0A438EZG0"/>
<dbReference type="PANTHER" id="PTHR11439:SF467">
    <property type="entry name" value="INTEGRASE CATALYTIC DOMAIN-CONTAINING PROTEIN"/>
    <property type="match status" value="1"/>
</dbReference>
<dbReference type="EMBL" id="QGNW01001158">
    <property type="protein sequence ID" value="RVW53130.1"/>
    <property type="molecule type" value="Genomic_DNA"/>
</dbReference>
<dbReference type="Proteomes" id="UP000288805">
    <property type="component" value="Unassembled WGS sequence"/>
</dbReference>
<gene>
    <name evidence="1" type="primary">RE1_2154</name>
    <name evidence="1" type="ORF">CK203_080623</name>
</gene>
<evidence type="ECO:0000313" key="1">
    <source>
        <dbReference type="EMBL" id="RVW53130.1"/>
    </source>
</evidence>
<dbReference type="PANTHER" id="PTHR11439">
    <property type="entry name" value="GAG-POL-RELATED RETROTRANSPOSON"/>
    <property type="match status" value="1"/>
</dbReference>
<comment type="caution">
    <text evidence="1">The sequence shown here is derived from an EMBL/GenBank/DDBJ whole genome shotgun (WGS) entry which is preliminary data.</text>
</comment>
<accession>A0A438EZG0</accession>
<name>A0A438EZG0_VITVI</name>
<evidence type="ECO:0000313" key="2">
    <source>
        <dbReference type="Proteomes" id="UP000288805"/>
    </source>
</evidence>
<reference evidence="1 2" key="1">
    <citation type="journal article" date="2018" name="PLoS Genet.">
        <title>Population sequencing reveals clonal diversity and ancestral inbreeding in the grapevine cultivar Chardonnay.</title>
        <authorList>
            <person name="Roach M.J."/>
            <person name="Johnson D.L."/>
            <person name="Bohlmann J."/>
            <person name="van Vuuren H.J."/>
            <person name="Jones S.J."/>
            <person name="Pretorius I.S."/>
            <person name="Schmidt S.A."/>
            <person name="Borneman A.R."/>
        </authorList>
    </citation>
    <scope>NUCLEOTIDE SEQUENCE [LARGE SCALE GENOMIC DNA]</scope>
    <source>
        <strain evidence="2">cv. Chardonnay</strain>
        <tissue evidence="1">Leaf</tissue>
    </source>
</reference>
<protein>
    <submittedName>
        <fullName evidence="1">Retrovirus-related Pol polyprotein from transposon RE1</fullName>
    </submittedName>
</protein>
<organism evidence="1 2">
    <name type="scientific">Vitis vinifera</name>
    <name type="common">Grape</name>
    <dbReference type="NCBI Taxonomy" id="29760"/>
    <lineage>
        <taxon>Eukaryota</taxon>
        <taxon>Viridiplantae</taxon>
        <taxon>Streptophyta</taxon>
        <taxon>Embryophyta</taxon>
        <taxon>Tracheophyta</taxon>
        <taxon>Spermatophyta</taxon>
        <taxon>Magnoliopsida</taxon>
        <taxon>eudicotyledons</taxon>
        <taxon>Gunneridae</taxon>
        <taxon>Pentapetalae</taxon>
        <taxon>rosids</taxon>
        <taxon>Vitales</taxon>
        <taxon>Vitaceae</taxon>
        <taxon>Viteae</taxon>
        <taxon>Vitis</taxon>
    </lineage>
</organism>
<sequence>MHGVRKVMSQDVQMEEVIVWVEAIPESMVWKETGISGCQPVDTPIEEGLKWCVESNQVSTDKGRYQRLVGRLMYLAHTRPDFAYALNVVSQYMHNPREQHMNAIMRILRYLKNASGKGILFTKNVNHQSIEVCIDADWAGTVDDRLSTSGYFTFVGGNLVT</sequence>